<dbReference type="EMBL" id="JBBWWR010000002">
    <property type="protein sequence ID" value="KAK8969814.1"/>
    <property type="molecule type" value="Genomic_DNA"/>
</dbReference>
<keyword evidence="2" id="KW-0251">Elongation factor</keyword>
<organism evidence="4 5">
    <name type="scientific">Platanthera guangdongensis</name>
    <dbReference type="NCBI Taxonomy" id="2320717"/>
    <lineage>
        <taxon>Eukaryota</taxon>
        <taxon>Viridiplantae</taxon>
        <taxon>Streptophyta</taxon>
        <taxon>Embryophyta</taxon>
        <taxon>Tracheophyta</taxon>
        <taxon>Spermatophyta</taxon>
        <taxon>Magnoliopsida</taxon>
        <taxon>Liliopsida</taxon>
        <taxon>Asparagales</taxon>
        <taxon>Orchidaceae</taxon>
        <taxon>Orchidoideae</taxon>
        <taxon>Orchideae</taxon>
        <taxon>Orchidinae</taxon>
        <taxon>Platanthera</taxon>
    </lineage>
</organism>
<keyword evidence="3" id="KW-0648">Protein biosynthesis</keyword>
<dbReference type="Proteomes" id="UP001412067">
    <property type="component" value="Unassembled WGS sequence"/>
</dbReference>
<keyword evidence="1" id="KW-0963">Cytoplasm</keyword>
<proteinExistence type="predicted"/>
<dbReference type="SUPFAM" id="SSF54211">
    <property type="entry name" value="Ribosomal protein S5 domain 2-like"/>
    <property type="match status" value="1"/>
</dbReference>
<gene>
    <name evidence="4" type="ORF">KSP40_PGU021286</name>
</gene>
<reference evidence="4 5" key="1">
    <citation type="journal article" date="2022" name="Nat. Plants">
        <title>Genomes of leafy and leafless Platanthera orchids illuminate the evolution of mycoheterotrophy.</title>
        <authorList>
            <person name="Li M.H."/>
            <person name="Liu K.W."/>
            <person name="Li Z."/>
            <person name="Lu H.C."/>
            <person name="Ye Q.L."/>
            <person name="Zhang D."/>
            <person name="Wang J.Y."/>
            <person name="Li Y.F."/>
            <person name="Zhong Z.M."/>
            <person name="Liu X."/>
            <person name="Yu X."/>
            <person name="Liu D.K."/>
            <person name="Tu X.D."/>
            <person name="Liu B."/>
            <person name="Hao Y."/>
            <person name="Liao X.Y."/>
            <person name="Jiang Y.T."/>
            <person name="Sun W.H."/>
            <person name="Chen J."/>
            <person name="Chen Y.Q."/>
            <person name="Ai Y."/>
            <person name="Zhai J.W."/>
            <person name="Wu S.S."/>
            <person name="Zhou Z."/>
            <person name="Hsiao Y.Y."/>
            <person name="Wu W.L."/>
            <person name="Chen Y.Y."/>
            <person name="Lin Y.F."/>
            <person name="Hsu J.L."/>
            <person name="Li C.Y."/>
            <person name="Wang Z.W."/>
            <person name="Zhao X."/>
            <person name="Zhong W.Y."/>
            <person name="Ma X.K."/>
            <person name="Ma L."/>
            <person name="Huang J."/>
            <person name="Chen G.Z."/>
            <person name="Huang M.Z."/>
            <person name="Huang L."/>
            <person name="Peng D.H."/>
            <person name="Luo Y.B."/>
            <person name="Zou S.Q."/>
            <person name="Chen S.P."/>
            <person name="Lan S."/>
            <person name="Tsai W.C."/>
            <person name="Van de Peer Y."/>
            <person name="Liu Z.J."/>
        </authorList>
    </citation>
    <scope>NUCLEOTIDE SEQUENCE [LARGE SCALE GENOMIC DNA]</scope>
    <source>
        <strain evidence="4">Lor288</strain>
    </source>
</reference>
<name>A0ABR2N258_9ASPA</name>
<comment type="caution">
    <text evidence="4">The sequence shown here is derived from an EMBL/GenBank/DDBJ whole genome shotgun (WGS) entry which is preliminary data.</text>
</comment>
<protein>
    <submittedName>
        <fullName evidence="4">Uncharacterized protein</fullName>
    </submittedName>
</protein>
<evidence type="ECO:0000256" key="3">
    <source>
        <dbReference type="ARBA" id="ARBA00022917"/>
    </source>
</evidence>
<evidence type="ECO:0000256" key="1">
    <source>
        <dbReference type="ARBA" id="ARBA00022490"/>
    </source>
</evidence>
<accession>A0ABR2N258</accession>
<keyword evidence="5" id="KW-1185">Reference proteome</keyword>
<evidence type="ECO:0000256" key="2">
    <source>
        <dbReference type="ARBA" id="ARBA00022768"/>
    </source>
</evidence>
<evidence type="ECO:0000313" key="4">
    <source>
        <dbReference type="EMBL" id="KAK8969814.1"/>
    </source>
</evidence>
<dbReference type="InterPro" id="IPR020568">
    <property type="entry name" value="Ribosomal_Su5_D2-typ_SF"/>
</dbReference>
<evidence type="ECO:0000313" key="5">
    <source>
        <dbReference type="Proteomes" id="UP001412067"/>
    </source>
</evidence>
<sequence>MGGAEISVSDPVVSFRETVLEKSCRTVMSKFPNKHNRLYMEARPLEDGLARPLTMVVSARVTIPRFARRFCRKNLDGTRI</sequence>
<dbReference type="PANTHER" id="PTHR42908">
    <property type="entry name" value="TRANSLATION ELONGATION FACTOR-RELATED"/>
    <property type="match status" value="1"/>
</dbReference>
<dbReference type="PANTHER" id="PTHR42908:SF10">
    <property type="entry name" value="EUKARYOTIC TRANSLATION ELONGATION FACTOR 2"/>
    <property type="match status" value="1"/>
</dbReference>